<dbReference type="Pfam" id="PF03403">
    <property type="entry name" value="PAF-AH_p_II"/>
    <property type="match status" value="1"/>
</dbReference>
<dbReference type="PANTHER" id="PTHR10272:SF0">
    <property type="entry name" value="PLATELET-ACTIVATING FACTOR ACETYLHYDROLASE"/>
    <property type="match status" value="1"/>
</dbReference>
<evidence type="ECO:0000313" key="6">
    <source>
        <dbReference type="EMBL" id="QUX29745.1"/>
    </source>
</evidence>
<dbReference type="SUPFAM" id="SSF53474">
    <property type="entry name" value="alpha/beta-Hydrolases"/>
    <property type="match status" value="1"/>
</dbReference>
<keyword evidence="1 6" id="KW-0378">Hydrolase</keyword>
<feature type="signal peptide" evidence="5">
    <location>
        <begin position="1"/>
        <end position="34"/>
    </location>
</feature>
<sequence length="443" mass="46229">MNTTNSVRARRATAYGSAALVLAAAFSIPTALNAATDSGSVVLTAPEPTGPHAVGRTELHLVDPDRGHPWVEEATERDVMVSVWYPAGEGTGADGEGGASAGAGTGTGEPAPYVTPSVSGVLKSELEQGGLHRDSVDFDAFRVNALQDVPAADTGPFPVILYSPGLEQSRFLNALHLEELASHGYVVAAVDHPYETLAVDMPDGRVLRTSAPSFSTGALKEAVAVRRADTRLVLDGLTALAEGDSPDAGGQEPPEGLGGALDLDAVGMFGHSAGGLTTAEVMLEDDRVDAGLDLDGTIGYHVGDEVWSEANLRGADRPFALLTAGRAGAGLEPHHSGYSAGFRTFVDASSVDVLELYMAEGEHFSYTDHQWVLPGVDEALQPGNRAWPDLVEGAIGTVDPEESVRAQRAYVTAFFDAHLRGGRDPILDGPSPDLPAMEFVGED</sequence>
<feature type="chain" id="PRO_5047427716" evidence="5">
    <location>
        <begin position="35"/>
        <end position="443"/>
    </location>
</feature>
<name>A0ABX8C5Q2_9ACTN</name>
<dbReference type="Proteomes" id="UP000678016">
    <property type="component" value="Chromosome"/>
</dbReference>
<dbReference type="EMBL" id="CP074132">
    <property type="protein sequence ID" value="QUX29745.1"/>
    <property type="molecule type" value="Genomic_DNA"/>
</dbReference>
<proteinExistence type="predicted"/>
<keyword evidence="7" id="KW-1185">Reference proteome</keyword>
<gene>
    <name evidence="6" type="ORF">KGD83_03995</name>
</gene>
<evidence type="ECO:0000256" key="1">
    <source>
        <dbReference type="ARBA" id="ARBA00022801"/>
    </source>
</evidence>
<dbReference type="GO" id="GO:0016787">
    <property type="term" value="F:hydrolase activity"/>
    <property type="evidence" value="ECO:0007669"/>
    <property type="project" value="UniProtKB-KW"/>
</dbReference>
<evidence type="ECO:0000256" key="2">
    <source>
        <dbReference type="ARBA" id="ARBA00022963"/>
    </source>
</evidence>
<keyword evidence="3" id="KW-0443">Lipid metabolism</keyword>
<evidence type="ECO:0000256" key="4">
    <source>
        <dbReference type="SAM" id="MobiDB-lite"/>
    </source>
</evidence>
<reference evidence="7" key="1">
    <citation type="submission" date="2021-05" db="EMBL/GenBank/DDBJ databases">
        <title>Direct Submission.</title>
        <authorList>
            <person name="Li K."/>
            <person name="Gao J."/>
        </authorList>
    </citation>
    <scope>NUCLEOTIDE SEQUENCE [LARGE SCALE GENOMIC DNA]</scope>
    <source>
        <strain evidence="7">HDS12</strain>
    </source>
</reference>
<feature type="region of interest" description="Disordered" evidence="4">
    <location>
        <begin position="86"/>
        <end position="112"/>
    </location>
</feature>
<evidence type="ECO:0000256" key="5">
    <source>
        <dbReference type="SAM" id="SignalP"/>
    </source>
</evidence>
<organism evidence="6 7">
    <name type="scientific">Nocardiopsis akebiae</name>
    <dbReference type="NCBI Taxonomy" id="2831968"/>
    <lineage>
        <taxon>Bacteria</taxon>
        <taxon>Bacillati</taxon>
        <taxon>Actinomycetota</taxon>
        <taxon>Actinomycetes</taxon>
        <taxon>Streptosporangiales</taxon>
        <taxon>Nocardiopsidaceae</taxon>
        <taxon>Nocardiopsis</taxon>
    </lineage>
</organism>
<dbReference type="Gene3D" id="3.40.50.1820">
    <property type="entry name" value="alpha/beta hydrolase"/>
    <property type="match status" value="1"/>
</dbReference>
<dbReference type="RefSeq" id="WP_212642576.1">
    <property type="nucleotide sequence ID" value="NZ_CP074132.1"/>
</dbReference>
<feature type="compositionally biased region" description="Gly residues" evidence="4">
    <location>
        <begin position="89"/>
        <end position="107"/>
    </location>
</feature>
<accession>A0ABX8C5Q2</accession>
<evidence type="ECO:0000256" key="3">
    <source>
        <dbReference type="ARBA" id="ARBA00023098"/>
    </source>
</evidence>
<keyword evidence="2" id="KW-0442">Lipid degradation</keyword>
<dbReference type="PANTHER" id="PTHR10272">
    <property type="entry name" value="PLATELET-ACTIVATING FACTOR ACETYLHYDROLASE"/>
    <property type="match status" value="1"/>
</dbReference>
<protein>
    <submittedName>
        <fullName evidence="6">Alpha/beta hydrolase</fullName>
    </submittedName>
</protein>
<keyword evidence="5" id="KW-0732">Signal</keyword>
<dbReference type="InterPro" id="IPR029058">
    <property type="entry name" value="AB_hydrolase_fold"/>
</dbReference>
<evidence type="ECO:0000313" key="7">
    <source>
        <dbReference type="Proteomes" id="UP000678016"/>
    </source>
</evidence>